<proteinExistence type="predicted"/>
<name>A0A6J4QP09_9ACTN</name>
<feature type="non-terminal residue" evidence="2">
    <location>
        <position position="1"/>
    </location>
</feature>
<evidence type="ECO:0000313" key="2">
    <source>
        <dbReference type="EMBL" id="CAA9450585.1"/>
    </source>
</evidence>
<gene>
    <name evidence="2" type="ORF">AVDCRST_MAG02-852</name>
</gene>
<dbReference type="EMBL" id="CADCVH010000027">
    <property type="protein sequence ID" value="CAA9450585.1"/>
    <property type="molecule type" value="Genomic_DNA"/>
</dbReference>
<dbReference type="AlphaFoldDB" id="A0A6J4QP09"/>
<reference evidence="2" key="1">
    <citation type="submission" date="2020-02" db="EMBL/GenBank/DDBJ databases">
        <authorList>
            <person name="Meier V. D."/>
        </authorList>
    </citation>
    <scope>NUCLEOTIDE SEQUENCE</scope>
    <source>
        <strain evidence="2">AVDCRST_MAG02</strain>
    </source>
</reference>
<feature type="non-terminal residue" evidence="2">
    <location>
        <position position="22"/>
    </location>
</feature>
<organism evidence="2">
    <name type="scientific">uncultured Rubrobacteraceae bacterium</name>
    <dbReference type="NCBI Taxonomy" id="349277"/>
    <lineage>
        <taxon>Bacteria</taxon>
        <taxon>Bacillati</taxon>
        <taxon>Actinomycetota</taxon>
        <taxon>Rubrobacteria</taxon>
        <taxon>Rubrobacterales</taxon>
        <taxon>Rubrobacteraceae</taxon>
        <taxon>environmental samples</taxon>
    </lineage>
</organism>
<evidence type="ECO:0000256" key="1">
    <source>
        <dbReference type="SAM" id="MobiDB-lite"/>
    </source>
</evidence>
<sequence>GGRFRGQGRAAGASGEGAGRVR</sequence>
<protein>
    <submittedName>
        <fullName evidence="2">Uncharacterized protein</fullName>
    </submittedName>
</protein>
<feature type="region of interest" description="Disordered" evidence="1">
    <location>
        <begin position="1"/>
        <end position="22"/>
    </location>
</feature>
<accession>A0A6J4QP09</accession>